<dbReference type="EMBL" id="DYUK01000038">
    <property type="protein sequence ID" value="HJG79136.1"/>
    <property type="molecule type" value="Genomic_DNA"/>
</dbReference>
<sequence>MGMSADYALAIEEGATLVRVGSTVFGARE</sequence>
<name>A0A921SMS9_9MICO</name>
<protein>
    <submittedName>
        <fullName evidence="1">Alanine racemase</fullName>
    </submittedName>
</protein>
<evidence type="ECO:0000313" key="2">
    <source>
        <dbReference type="Proteomes" id="UP000784435"/>
    </source>
</evidence>
<proteinExistence type="predicted"/>
<feature type="non-terminal residue" evidence="1">
    <location>
        <position position="1"/>
    </location>
</feature>
<evidence type="ECO:0000313" key="1">
    <source>
        <dbReference type="EMBL" id="HJG79136.1"/>
    </source>
</evidence>
<accession>A0A921SMS9</accession>
<gene>
    <name evidence="1" type="ORF">K8V08_01855</name>
</gene>
<dbReference type="Gene3D" id="3.20.20.10">
    <property type="entry name" value="Alanine racemase"/>
    <property type="match status" value="1"/>
</dbReference>
<reference evidence="1" key="1">
    <citation type="journal article" date="2021" name="PeerJ">
        <title>Extensive microbial diversity within the chicken gut microbiome revealed by metagenomics and culture.</title>
        <authorList>
            <person name="Gilroy R."/>
            <person name="Ravi A."/>
            <person name="Getino M."/>
            <person name="Pursley I."/>
            <person name="Horton D.L."/>
            <person name="Alikhan N.F."/>
            <person name="Baker D."/>
            <person name="Gharbi K."/>
            <person name="Hall N."/>
            <person name="Watson M."/>
            <person name="Adriaenssens E.M."/>
            <person name="Foster-Nyarko E."/>
            <person name="Jarju S."/>
            <person name="Secka A."/>
            <person name="Antonio M."/>
            <person name="Oren A."/>
            <person name="Chaudhuri R.R."/>
            <person name="La Ragione R."/>
            <person name="Hildebrand F."/>
            <person name="Pallen M.J."/>
        </authorList>
    </citation>
    <scope>NUCLEOTIDE SEQUENCE</scope>
    <source>
        <strain evidence="1">ChiGjej5B5-7349</strain>
    </source>
</reference>
<dbReference type="InterPro" id="IPR029066">
    <property type="entry name" value="PLP-binding_barrel"/>
</dbReference>
<dbReference type="Proteomes" id="UP000784435">
    <property type="component" value="Unassembled WGS sequence"/>
</dbReference>
<reference evidence="1" key="2">
    <citation type="submission" date="2021-09" db="EMBL/GenBank/DDBJ databases">
        <authorList>
            <person name="Gilroy R."/>
        </authorList>
    </citation>
    <scope>NUCLEOTIDE SEQUENCE</scope>
    <source>
        <strain evidence="1">ChiGjej5B5-7349</strain>
    </source>
</reference>
<organism evidence="1 2">
    <name type="scientific">Brevibacterium senegalense</name>
    <dbReference type="NCBI Taxonomy" id="1033736"/>
    <lineage>
        <taxon>Bacteria</taxon>
        <taxon>Bacillati</taxon>
        <taxon>Actinomycetota</taxon>
        <taxon>Actinomycetes</taxon>
        <taxon>Micrococcales</taxon>
        <taxon>Brevibacteriaceae</taxon>
        <taxon>Brevibacterium</taxon>
    </lineage>
</organism>
<comment type="caution">
    <text evidence="1">The sequence shown here is derived from an EMBL/GenBank/DDBJ whole genome shotgun (WGS) entry which is preliminary data.</text>
</comment>
<dbReference type="AlphaFoldDB" id="A0A921SMS9"/>
<dbReference type="SUPFAM" id="SSF51419">
    <property type="entry name" value="PLP-binding barrel"/>
    <property type="match status" value="1"/>
</dbReference>